<sequence>MRTLAIDRVGAALLGLVLLAAGAAVVDWRFDLVGAWDRLDTGLIRETVEADWFAWAAGGAAVVLAVVALWWLFARVPRPVESGVRLGFSGADRVDVDVRSIAPRLRESLEQSAPVDHVTSSRSRTGTGQLVLLRANVDPRADGESLRRAADDVAASVEAAFPDREVTVRILIDAPRRRGKRRTPRVH</sequence>
<keyword evidence="1" id="KW-1133">Transmembrane helix</keyword>
<name>A0A1G6V4D3_9ACTN</name>
<organism evidence="2 3">
    <name type="scientific">Glycomyces harbinensis</name>
    <dbReference type="NCBI Taxonomy" id="58114"/>
    <lineage>
        <taxon>Bacteria</taxon>
        <taxon>Bacillati</taxon>
        <taxon>Actinomycetota</taxon>
        <taxon>Actinomycetes</taxon>
        <taxon>Glycomycetales</taxon>
        <taxon>Glycomycetaceae</taxon>
        <taxon>Glycomyces</taxon>
    </lineage>
</organism>
<accession>A0A1G6V4D3</accession>
<dbReference type="EMBL" id="FNAD01000004">
    <property type="protein sequence ID" value="SDD47837.1"/>
    <property type="molecule type" value="Genomic_DNA"/>
</dbReference>
<protein>
    <recommendedName>
        <fullName evidence="4">Alkaline shock response membrane anchor protein AmaP</fullName>
    </recommendedName>
</protein>
<keyword evidence="3" id="KW-1185">Reference proteome</keyword>
<gene>
    <name evidence="2" type="ORF">SAMN05216270_104173</name>
</gene>
<dbReference type="AlphaFoldDB" id="A0A1G6V4D3"/>
<dbReference type="Proteomes" id="UP000198949">
    <property type="component" value="Unassembled WGS sequence"/>
</dbReference>
<dbReference type="STRING" id="58114.SAMN05216270_104173"/>
<keyword evidence="1" id="KW-0472">Membrane</keyword>
<evidence type="ECO:0000256" key="1">
    <source>
        <dbReference type="SAM" id="Phobius"/>
    </source>
</evidence>
<feature type="transmembrane region" description="Helical" evidence="1">
    <location>
        <begin position="52"/>
        <end position="73"/>
    </location>
</feature>
<keyword evidence="1" id="KW-0812">Transmembrane</keyword>
<reference evidence="3" key="1">
    <citation type="submission" date="2016-10" db="EMBL/GenBank/DDBJ databases">
        <authorList>
            <person name="Varghese N."/>
            <person name="Submissions S."/>
        </authorList>
    </citation>
    <scope>NUCLEOTIDE SEQUENCE [LARGE SCALE GENOMIC DNA]</scope>
    <source>
        <strain evidence="3">CGMCC 4.3516</strain>
    </source>
</reference>
<dbReference type="RefSeq" id="WP_091032156.1">
    <property type="nucleotide sequence ID" value="NZ_FNAD01000004.1"/>
</dbReference>
<evidence type="ECO:0008006" key="4">
    <source>
        <dbReference type="Google" id="ProtNLM"/>
    </source>
</evidence>
<proteinExistence type="predicted"/>
<evidence type="ECO:0000313" key="3">
    <source>
        <dbReference type="Proteomes" id="UP000198949"/>
    </source>
</evidence>
<evidence type="ECO:0000313" key="2">
    <source>
        <dbReference type="EMBL" id="SDD47837.1"/>
    </source>
</evidence>
<dbReference type="OrthoDB" id="5189768at2"/>